<evidence type="ECO:0000256" key="4">
    <source>
        <dbReference type="ARBA" id="ARBA00022692"/>
    </source>
</evidence>
<evidence type="ECO:0000256" key="16">
    <source>
        <dbReference type="PIRSR" id="PIRSR601508-2"/>
    </source>
</evidence>
<dbReference type="SUPFAM" id="SSF53850">
    <property type="entry name" value="Periplasmic binding protein-like II"/>
    <property type="match status" value="1"/>
</dbReference>
<evidence type="ECO:0000256" key="12">
    <source>
        <dbReference type="ARBA" id="ARBA00023286"/>
    </source>
</evidence>
<dbReference type="GO" id="GO:0015276">
    <property type="term" value="F:ligand-gated monoatomic ion channel activity"/>
    <property type="evidence" value="ECO:0007669"/>
    <property type="project" value="InterPro"/>
</dbReference>
<feature type="binding site" evidence="15">
    <location>
        <position position="738"/>
    </location>
    <ligand>
        <name>L-glutamate</name>
        <dbReference type="ChEBI" id="CHEBI:29985"/>
    </ligand>
</feature>
<dbReference type="InterPro" id="IPR028082">
    <property type="entry name" value="Peripla_BP_I"/>
</dbReference>
<evidence type="ECO:0000256" key="3">
    <source>
        <dbReference type="ARBA" id="ARBA00022475"/>
    </source>
</evidence>
<dbReference type="InterPro" id="IPR001508">
    <property type="entry name" value="Iono_Glu_rcpt_met"/>
</dbReference>
<feature type="binding site" evidence="15">
    <location>
        <position position="519"/>
    </location>
    <ligand>
        <name>L-glutamate</name>
        <dbReference type="ChEBI" id="CHEBI:29985"/>
    </ligand>
</feature>
<feature type="domain" description="Ionotropic glutamate receptor L-glutamate and glycine-binding" evidence="21">
    <location>
        <begin position="439"/>
        <end position="503"/>
    </location>
</feature>
<name>A0A9J6CQY6_POLVA</name>
<protein>
    <submittedName>
        <fullName evidence="22">Uncharacterized protein</fullName>
    </submittedName>
</protein>
<dbReference type="InterPro" id="IPR001320">
    <property type="entry name" value="Iontro_rcpt_C"/>
</dbReference>
<dbReference type="Pfam" id="PF01094">
    <property type="entry name" value="ANF_receptor"/>
    <property type="match status" value="1"/>
</dbReference>
<dbReference type="GO" id="GO:0045211">
    <property type="term" value="C:postsynaptic membrane"/>
    <property type="evidence" value="ECO:0007669"/>
    <property type="project" value="UniProtKB-SubCell"/>
</dbReference>
<evidence type="ECO:0000259" key="21">
    <source>
        <dbReference type="SMART" id="SM00918"/>
    </source>
</evidence>
<keyword evidence="4 19" id="KW-0812">Transmembrane</keyword>
<evidence type="ECO:0000256" key="1">
    <source>
        <dbReference type="ARBA" id="ARBA00008685"/>
    </source>
</evidence>
<feature type="transmembrane region" description="Helical" evidence="19">
    <location>
        <begin position="558"/>
        <end position="577"/>
    </location>
</feature>
<dbReference type="FunFam" id="1.10.287.70:FF:000010">
    <property type="entry name" value="Putative glutamate receptor ionotropic kainate 1"/>
    <property type="match status" value="1"/>
</dbReference>
<dbReference type="Pfam" id="PF10613">
    <property type="entry name" value="Lig_chan-Glu_bd"/>
    <property type="match status" value="1"/>
</dbReference>
<dbReference type="InterPro" id="IPR001828">
    <property type="entry name" value="ANF_lig-bd_rcpt"/>
</dbReference>
<reference evidence="22" key="1">
    <citation type="submission" date="2021-03" db="EMBL/GenBank/DDBJ databases">
        <title>Chromosome level genome of the anhydrobiotic midge Polypedilum vanderplanki.</title>
        <authorList>
            <person name="Yoshida Y."/>
            <person name="Kikawada T."/>
            <person name="Gusev O."/>
        </authorList>
    </citation>
    <scope>NUCLEOTIDE SEQUENCE</scope>
    <source>
        <strain evidence="22">NIAS01</strain>
        <tissue evidence="22">Whole body or cell culture</tissue>
    </source>
</reference>
<evidence type="ECO:0000256" key="13">
    <source>
        <dbReference type="ARBA" id="ARBA00023303"/>
    </source>
</evidence>
<evidence type="ECO:0000256" key="7">
    <source>
        <dbReference type="ARBA" id="ARBA00023065"/>
    </source>
</evidence>
<comment type="similarity">
    <text evidence="1">Belongs to the glutamate-gated ion channel (TC 1.A.10.1) family.</text>
</comment>
<keyword evidence="2" id="KW-0813">Transport</keyword>
<evidence type="ECO:0000256" key="6">
    <source>
        <dbReference type="ARBA" id="ARBA00023018"/>
    </source>
</evidence>
<evidence type="ECO:0000256" key="2">
    <source>
        <dbReference type="ARBA" id="ARBA00022448"/>
    </source>
</evidence>
<keyword evidence="8 19" id="KW-0472">Membrane</keyword>
<dbReference type="PRINTS" id="PR00177">
    <property type="entry name" value="NMDARECEPTOR"/>
</dbReference>
<dbReference type="SUPFAM" id="SSF81324">
    <property type="entry name" value="Voltage-gated potassium channels"/>
    <property type="match status" value="1"/>
</dbReference>
<keyword evidence="5 19" id="KW-1133">Transmembrane helix</keyword>
<feature type="binding site" evidence="15">
    <location>
        <position position="688"/>
    </location>
    <ligand>
        <name>L-glutamate</name>
        <dbReference type="ChEBI" id="CHEBI:29985"/>
    </ligand>
</feature>
<feature type="site" description="Interaction with the cone snail toxin Con-ikot-ikot" evidence="16">
    <location>
        <position position="488"/>
    </location>
</feature>
<feature type="transmembrane region" description="Helical" evidence="19">
    <location>
        <begin position="635"/>
        <end position="657"/>
    </location>
</feature>
<dbReference type="GO" id="GO:0038023">
    <property type="term" value="F:signaling receptor activity"/>
    <property type="evidence" value="ECO:0007669"/>
    <property type="project" value="InterPro"/>
</dbReference>
<dbReference type="CDD" id="cd06382">
    <property type="entry name" value="PBP1_iGluR_Kainate"/>
    <property type="match status" value="1"/>
</dbReference>
<comment type="subcellular location">
    <subcellularLocation>
        <location evidence="14">Postsynaptic cell membrane</location>
        <topology evidence="14">Multi-pass membrane protein</topology>
    </subcellularLocation>
</comment>
<gene>
    <name evidence="22" type="ORF">PVAND_013523</name>
</gene>
<dbReference type="Pfam" id="PF00060">
    <property type="entry name" value="Lig_chan"/>
    <property type="match status" value="1"/>
</dbReference>
<keyword evidence="12" id="KW-1071">Ligand-gated ion channel</keyword>
<feature type="compositionally biased region" description="Low complexity" evidence="18">
    <location>
        <begin position="904"/>
        <end position="914"/>
    </location>
</feature>
<dbReference type="PANTHER" id="PTHR18966">
    <property type="entry name" value="IONOTROPIC GLUTAMATE RECEPTOR"/>
    <property type="match status" value="1"/>
</dbReference>
<keyword evidence="11" id="KW-0628">Postsynaptic cell membrane</keyword>
<dbReference type="Gene3D" id="1.10.287.70">
    <property type="match status" value="1"/>
</dbReference>
<evidence type="ECO:0000259" key="20">
    <source>
        <dbReference type="SMART" id="SM00079"/>
    </source>
</evidence>
<dbReference type="Gene3D" id="3.40.190.10">
    <property type="entry name" value="Periplasmic binding protein-like II"/>
    <property type="match status" value="2"/>
</dbReference>
<keyword evidence="7" id="KW-0406">Ion transport</keyword>
<dbReference type="OrthoDB" id="5984008at2759"/>
<evidence type="ECO:0000256" key="11">
    <source>
        <dbReference type="ARBA" id="ARBA00023257"/>
    </source>
</evidence>
<keyword evidence="9" id="KW-0675">Receptor</keyword>
<evidence type="ECO:0000313" key="23">
    <source>
        <dbReference type="Proteomes" id="UP001107558"/>
    </source>
</evidence>
<feature type="region of interest" description="Disordered" evidence="18">
    <location>
        <begin position="894"/>
        <end position="918"/>
    </location>
</feature>
<dbReference type="FunFam" id="3.40.190.10:FF:000178">
    <property type="entry name" value="Glutamate receptor subunit"/>
    <property type="match status" value="1"/>
</dbReference>
<accession>A0A9J6CQY6</accession>
<evidence type="ECO:0000256" key="14">
    <source>
        <dbReference type="ARBA" id="ARBA00034104"/>
    </source>
</evidence>
<evidence type="ECO:0000256" key="10">
    <source>
        <dbReference type="ARBA" id="ARBA00023180"/>
    </source>
</evidence>
<feature type="domain" description="Ionotropic glutamate receptor C-terminal" evidence="20">
    <location>
        <begin position="431"/>
        <end position="801"/>
    </location>
</feature>
<evidence type="ECO:0000256" key="8">
    <source>
        <dbReference type="ARBA" id="ARBA00023136"/>
    </source>
</evidence>
<keyword evidence="10" id="KW-0325">Glycoprotein</keyword>
<feature type="transmembrane region" description="Helical" evidence="19">
    <location>
        <begin position="827"/>
        <end position="848"/>
    </location>
</feature>
<evidence type="ECO:0000256" key="15">
    <source>
        <dbReference type="PIRSR" id="PIRSR601508-1"/>
    </source>
</evidence>
<feature type="disulfide bond" evidence="17">
    <location>
        <begin position="750"/>
        <end position="808"/>
    </location>
</feature>
<evidence type="ECO:0000256" key="17">
    <source>
        <dbReference type="PIRSR" id="PIRSR601508-3"/>
    </source>
</evidence>
<dbReference type="Proteomes" id="UP001107558">
    <property type="component" value="Chromosome 1"/>
</dbReference>
<keyword evidence="3" id="KW-1003">Cell membrane</keyword>
<dbReference type="SUPFAM" id="SSF53822">
    <property type="entry name" value="Periplasmic binding protein-like I"/>
    <property type="match status" value="1"/>
</dbReference>
<feature type="binding site" evidence="15">
    <location>
        <position position="514"/>
    </location>
    <ligand>
        <name>L-glutamate</name>
        <dbReference type="ChEBI" id="CHEBI:29985"/>
    </ligand>
</feature>
<dbReference type="AlphaFoldDB" id="A0A9J6CQY6"/>
<evidence type="ECO:0000256" key="19">
    <source>
        <dbReference type="SAM" id="Phobius"/>
    </source>
</evidence>
<evidence type="ECO:0000256" key="5">
    <source>
        <dbReference type="ARBA" id="ARBA00022989"/>
    </source>
</evidence>
<dbReference type="EMBL" id="JADBJN010000001">
    <property type="protein sequence ID" value="KAG5684287.1"/>
    <property type="molecule type" value="Genomic_DNA"/>
</dbReference>
<keyword evidence="17" id="KW-1015">Disulfide bond</keyword>
<feature type="site" description="Crucial to convey clamshell closure to channel opening" evidence="16">
    <location>
        <position position="664"/>
    </location>
</feature>
<feature type="binding site" evidence="15">
    <location>
        <position position="689"/>
    </location>
    <ligand>
        <name>L-glutamate</name>
        <dbReference type="ChEBI" id="CHEBI:29985"/>
    </ligand>
</feature>
<keyword evidence="6" id="KW-0770">Synapse</keyword>
<evidence type="ECO:0000256" key="18">
    <source>
        <dbReference type="SAM" id="MobiDB-lite"/>
    </source>
</evidence>
<sequence>MNLNNLGLIFVINFIVFIEKSSHEAIKIGFLSDSTEETKLAFRYALKRVQQDKSFQRRLIGDVKKIDYGDVFSAYQATCTMLENGVLGIIGPTSTESSSHVRSICDTKEIPLIELRTDEPARGAINLNPAPSDLGAVFLDLINAWEWQSFTVLYEDSPWLSVTDLLLKNCSGRIPVAVRQLDVTMNNNYRPRLLQVKQSEEKNIILCCSIDSLEEILKQAQQVGLLSDQHSILITSLDMHTIDLEPYQYSGTNITGVRMINPDDSLVQSITGFFAEKYLDRRLAQVDQEDDDDEDIEDAEIPLGLTPEGIRLETALIYDSVILFAHVMANNADLQSDGFDCQNPTSIFVNGTTITNYMRSIPSFKGLTGEINFNPNTGHRDNFHLEVLELVSDGLKKVGTWNSTQGLITYHGKLMQTQVETDPFKIKVLKVLTVDNNEPYGMRKLTSMTLNGNDQFEGFGIELIEKLAAKIGFNYTFEIQEDRKYGNRQSDGSWDGMIGELQADRADLAITDLTITSDRVEGADFTMPFMDLGIQILFQSPKKAEPELLSFMEPLSKSVWGCVACAILLVSVSFFILGRMSPKEWDNPFPCIQEPTVLQNQFTLKNSMWFTIGAILQEGSDIAPKATSTRIVASIWWFFTLIMVSSYTANLASFLTVQTSNPAIENVADMIAAGESGKLTYGAKKGGSTLKFFEIADSNEDHKKMYEFMMKYEDDVLMKENIDGVAKAKTQNYAFLMESTTIEYITQRNCDLMPVGDKLDQKGYGIAMKKGSPLRGKLDQAILQMQESGELTRMKTKWWNEKRGGGACDTLPQEGAPRLSFDHVKGIFLVLFSGCCFGTTLGILRWLFTIRKISKYLEVPFGEVFKDELKFTFEFSKNVKPSYLYRKESVEYDTTNDSPRESSESNSGSRSNSINRERQPRILRLSNRNINKIEHENI</sequence>
<proteinExistence type="inferred from homology"/>
<keyword evidence="23" id="KW-1185">Reference proteome</keyword>
<dbReference type="SMART" id="SM00079">
    <property type="entry name" value="PBPe"/>
    <property type="match status" value="1"/>
</dbReference>
<dbReference type="FunFam" id="3.40.190.10:FF:000061">
    <property type="entry name" value="Glutamate receptor, ionotropic kainate"/>
    <property type="match status" value="1"/>
</dbReference>
<dbReference type="InterPro" id="IPR019594">
    <property type="entry name" value="Glu/Gly-bd"/>
</dbReference>
<dbReference type="Gene3D" id="3.40.50.2300">
    <property type="match status" value="2"/>
</dbReference>
<organism evidence="22 23">
    <name type="scientific">Polypedilum vanderplanki</name>
    <name type="common">Sleeping chironomid midge</name>
    <dbReference type="NCBI Taxonomy" id="319348"/>
    <lineage>
        <taxon>Eukaryota</taxon>
        <taxon>Metazoa</taxon>
        <taxon>Ecdysozoa</taxon>
        <taxon>Arthropoda</taxon>
        <taxon>Hexapoda</taxon>
        <taxon>Insecta</taxon>
        <taxon>Pterygota</taxon>
        <taxon>Neoptera</taxon>
        <taxon>Endopterygota</taxon>
        <taxon>Diptera</taxon>
        <taxon>Nematocera</taxon>
        <taxon>Chironomoidea</taxon>
        <taxon>Chironomidae</taxon>
        <taxon>Chironominae</taxon>
        <taxon>Polypedilum</taxon>
        <taxon>Polypedilum</taxon>
    </lineage>
</organism>
<keyword evidence="13" id="KW-0407">Ion channel</keyword>
<evidence type="ECO:0000313" key="22">
    <source>
        <dbReference type="EMBL" id="KAG5684287.1"/>
    </source>
</evidence>
<comment type="caution">
    <text evidence="22">The sequence shown here is derived from an EMBL/GenBank/DDBJ whole genome shotgun (WGS) entry which is preliminary data.</text>
</comment>
<dbReference type="InterPro" id="IPR015683">
    <property type="entry name" value="Ionotropic_Glu_rcpt"/>
</dbReference>
<dbReference type="SMART" id="SM00918">
    <property type="entry name" value="Lig_chan-Glu_bd"/>
    <property type="match status" value="1"/>
</dbReference>
<evidence type="ECO:0000256" key="9">
    <source>
        <dbReference type="ARBA" id="ARBA00023170"/>
    </source>
</evidence>